<dbReference type="InterPro" id="IPR001214">
    <property type="entry name" value="SET_dom"/>
</dbReference>
<name>A0A9K3Q5I0_9STRA</name>
<keyword evidence="4" id="KW-1185">Reference proteome</keyword>
<evidence type="ECO:0000259" key="2">
    <source>
        <dbReference type="PROSITE" id="PS50280"/>
    </source>
</evidence>
<organism evidence="3 4">
    <name type="scientific">Nitzschia inconspicua</name>
    <dbReference type="NCBI Taxonomy" id="303405"/>
    <lineage>
        <taxon>Eukaryota</taxon>
        <taxon>Sar</taxon>
        <taxon>Stramenopiles</taxon>
        <taxon>Ochrophyta</taxon>
        <taxon>Bacillariophyta</taxon>
        <taxon>Bacillariophyceae</taxon>
        <taxon>Bacillariophycidae</taxon>
        <taxon>Bacillariales</taxon>
        <taxon>Bacillariaceae</taxon>
        <taxon>Nitzschia</taxon>
    </lineage>
</organism>
<protein>
    <submittedName>
        <fullName evidence="3">SET methyltransferase domain containing protein</fullName>
    </submittedName>
</protein>
<dbReference type="GO" id="GO:0032259">
    <property type="term" value="P:methylation"/>
    <property type="evidence" value="ECO:0007669"/>
    <property type="project" value="UniProtKB-KW"/>
</dbReference>
<accession>A0A9K3Q5I0</accession>
<dbReference type="OrthoDB" id="46969at2759"/>
<keyword evidence="3" id="KW-0808">Transferase</keyword>
<evidence type="ECO:0000313" key="4">
    <source>
        <dbReference type="Proteomes" id="UP000693970"/>
    </source>
</evidence>
<feature type="domain" description="SET" evidence="2">
    <location>
        <begin position="117"/>
        <end position="262"/>
    </location>
</feature>
<feature type="region of interest" description="Disordered" evidence="1">
    <location>
        <begin position="1"/>
        <end position="43"/>
    </location>
</feature>
<dbReference type="Proteomes" id="UP000693970">
    <property type="component" value="Unassembled WGS sequence"/>
</dbReference>
<dbReference type="AlphaFoldDB" id="A0A9K3Q5I0"/>
<reference evidence="3" key="1">
    <citation type="journal article" date="2021" name="Sci. Rep.">
        <title>Diploid genomic architecture of Nitzschia inconspicua, an elite biomass production diatom.</title>
        <authorList>
            <person name="Oliver A."/>
            <person name="Podell S."/>
            <person name="Pinowska A."/>
            <person name="Traller J.C."/>
            <person name="Smith S.R."/>
            <person name="McClure R."/>
            <person name="Beliaev A."/>
            <person name="Bohutskyi P."/>
            <person name="Hill E.A."/>
            <person name="Rabines A."/>
            <person name="Zheng H."/>
            <person name="Allen L.Z."/>
            <person name="Kuo A."/>
            <person name="Grigoriev I.V."/>
            <person name="Allen A.E."/>
            <person name="Hazlebeck D."/>
            <person name="Allen E.E."/>
        </authorList>
    </citation>
    <scope>NUCLEOTIDE SEQUENCE</scope>
    <source>
        <strain evidence="3">Hildebrandi</strain>
    </source>
</reference>
<dbReference type="PROSITE" id="PS50280">
    <property type="entry name" value="SET"/>
    <property type="match status" value="1"/>
</dbReference>
<dbReference type="EMBL" id="JAGRRH010000004">
    <property type="protein sequence ID" value="KAG7371471.1"/>
    <property type="molecule type" value="Genomic_DNA"/>
</dbReference>
<feature type="compositionally biased region" description="Polar residues" evidence="1">
    <location>
        <begin position="1"/>
        <end position="27"/>
    </location>
</feature>
<gene>
    <name evidence="3" type="ORF">IV203_020041</name>
</gene>
<evidence type="ECO:0000256" key="1">
    <source>
        <dbReference type="SAM" id="MobiDB-lite"/>
    </source>
</evidence>
<evidence type="ECO:0000313" key="3">
    <source>
        <dbReference type="EMBL" id="KAG7371471.1"/>
    </source>
</evidence>
<comment type="caution">
    <text evidence="3">The sequence shown here is derived from an EMBL/GenBank/DDBJ whole genome shotgun (WGS) entry which is preliminary data.</text>
</comment>
<dbReference type="GO" id="GO:0008168">
    <property type="term" value="F:methyltransferase activity"/>
    <property type="evidence" value="ECO:0007669"/>
    <property type="project" value="UniProtKB-KW"/>
</dbReference>
<keyword evidence="3" id="KW-0489">Methyltransferase</keyword>
<proteinExistence type="predicted"/>
<sequence length="262" mass="30205">MTRSPSPVQASLENNSSTGGNHPSQKSFGERKRARIQSQGGIKSRDSAWDRDWIRRISKELDCKKVDSGGIKSEDPNAYNYIPDKETWNALFRAYHATVDPNNELMSATEYKNSWRVPIEVKFHRPEGRGVYAKEFIPKGTRVWSSTTRNTATFLSPQDRRKFIQYLMKDPKTRHLACDVRMWVDVMRLQNTTNFVICETFDEAVLLNTVWDEETDGDVNIEPQSISLSADNPDRDENDCFGNDHFVAIRDIQAGEQFRIDY</sequence>
<reference evidence="3" key="2">
    <citation type="submission" date="2021-04" db="EMBL/GenBank/DDBJ databases">
        <authorList>
            <person name="Podell S."/>
        </authorList>
    </citation>
    <scope>NUCLEOTIDE SEQUENCE</scope>
    <source>
        <strain evidence="3">Hildebrandi</strain>
    </source>
</reference>
<dbReference type="Pfam" id="PF00856">
    <property type="entry name" value="SET"/>
    <property type="match status" value="1"/>
</dbReference>